<dbReference type="AlphaFoldDB" id="A0A8J6P3U7"/>
<dbReference type="Proteomes" id="UP000632659">
    <property type="component" value="Unassembled WGS sequence"/>
</dbReference>
<dbReference type="OrthoDB" id="1821579at2"/>
<name>A0A8J6P3U7_9FIRM</name>
<comment type="caution">
    <text evidence="2">The sequence shown here is derived from an EMBL/GenBank/DDBJ whole genome shotgun (WGS) entry which is preliminary data.</text>
</comment>
<reference evidence="2" key="1">
    <citation type="submission" date="2020-08" db="EMBL/GenBank/DDBJ databases">
        <title>Genome public.</title>
        <authorList>
            <person name="Liu C."/>
            <person name="Sun Q."/>
        </authorList>
    </citation>
    <scope>NUCLEOTIDE SEQUENCE</scope>
    <source>
        <strain evidence="2">NSJ-15</strain>
    </source>
</reference>
<dbReference type="RefSeq" id="WP_093989343.1">
    <property type="nucleotide sequence ID" value="NZ_FYDD01000004.1"/>
</dbReference>
<accession>A0A8J6P3U7</accession>
<organism evidence="2 3">
    <name type="scientific">Massiliimalia timonensis</name>
    <dbReference type="NCBI Taxonomy" id="1987501"/>
    <lineage>
        <taxon>Bacteria</taxon>
        <taxon>Bacillati</taxon>
        <taxon>Bacillota</taxon>
        <taxon>Clostridia</taxon>
        <taxon>Eubacteriales</taxon>
        <taxon>Oscillospiraceae</taxon>
        <taxon>Massiliimalia</taxon>
    </lineage>
</organism>
<feature type="domain" description="DUF4830" evidence="1">
    <location>
        <begin position="58"/>
        <end position="141"/>
    </location>
</feature>
<evidence type="ECO:0000259" key="1">
    <source>
        <dbReference type="Pfam" id="PF16112"/>
    </source>
</evidence>
<evidence type="ECO:0000313" key="2">
    <source>
        <dbReference type="EMBL" id="MBC8610653.1"/>
    </source>
</evidence>
<evidence type="ECO:0000313" key="3">
    <source>
        <dbReference type="Proteomes" id="UP000632659"/>
    </source>
</evidence>
<dbReference type="EMBL" id="JACRTL010000002">
    <property type="protein sequence ID" value="MBC8610653.1"/>
    <property type="molecule type" value="Genomic_DNA"/>
</dbReference>
<protein>
    <submittedName>
        <fullName evidence="2">DUF4830 domain-containing protein</fullName>
    </submittedName>
</protein>
<sequence>MFIVSMKMSRKKIAACITGAVVVVAAVVVVTVTSLTGATETGARVSNKVEDISDVATFLQEYGWQTSAEPSELEDVMIPTEFNDVYEQYNTMQKTQGYDLEDYRGEFAKRVTFEIKNYPGQEENVRANVLVHDGKVIGGDICSVESDGFIQGFERADEQDI</sequence>
<proteinExistence type="predicted"/>
<keyword evidence="3" id="KW-1185">Reference proteome</keyword>
<dbReference type="Pfam" id="PF16112">
    <property type="entry name" value="DUF4830"/>
    <property type="match status" value="1"/>
</dbReference>
<dbReference type="InterPro" id="IPR032257">
    <property type="entry name" value="DUF4830"/>
</dbReference>
<gene>
    <name evidence="2" type="ORF">H8702_05885</name>
</gene>